<accession>A0A803SMT5</accession>
<dbReference type="AlphaFoldDB" id="A0A803SMT5"/>
<reference evidence="1" key="3">
    <citation type="submission" date="2025-09" db="UniProtKB">
        <authorList>
            <consortium name="Ensembl"/>
        </authorList>
    </citation>
    <scope>IDENTIFICATION</scope>
</reference>
<keyword evidence="2" id="KW-1185">Reference proteome</keyword>
<sequence>SYEEFLVTTNISMYNTLCSYEEDLRAMRFLSVNSIIDPWVFAILRPPVLRLIRSVICCRTPCKVRTKTKQASCVAKPDPVMEVDICHP</sequence>
<proteinExistence type="predicted"/>
<reference evidence="1" key="1">
    <citation type="submission" date="2009-12" db="EMBL/GenBank/DDBJ databases">
        <title>The Genome Sequence of Anolis carolinensis (Green Anole Lizard).</title>
        <authorList>
            <consortium name="The Genome Sequencing Platform"/>
            <person name="Di Palma F."/>
            <person name="Alfoldi J."/>
            <person name="Heiman D."/>
            <person name="Young S."/>
            <person name="Grabherr M."/>
            <person name="Johnson J."/>
            <person name="Lander E.S."/>
            <person name="Lindblad-Toh K."/>
        </authorList>
    </citation>
    <scope>NUCLEOTIDE SEQUENCE [LARGE SCALE GENOMIC DNA]</scope>
    <source>
        <strain evidence="1">JBL SC #1</strain>
    </source>
</reference>
<protein>
    <recommendedName>
        <fullName evidence="3">G-protein coupled receptors family 1 profile domain-containing protein</fullName>
    </recommendedName>
</protein>
<dbReference type="Proteomes" id="UP000001646">
    <property type="component" value="Unplaced"/>
</dbReference>
<evidence type="ECO:0000313" key="2">
    <source>
        <dbReference type="Proteomes" id="UP000001646"/>
    </source>
</evidence>
<reference evidence="1" key="2">
    <citation type="submission" date="2025-08" db="UniProtKB">
        <authorList>
            <consortium name="Ensembl"/>
        </authorList>
    </citation>
    <scope>IDENTIFICATION</scope>
</reference>
<evidence type="ECO:0000313" key="1">
    <source>
        <dbReference type="Ensembl" id="ENSACAP00000024275.1"/>
    </source>
</evidence>
<dbReference type="InParanoid" id="A0A803SMT5"/>
<evidence type="ECO:0008006" key="3">
    <source>
        <dbReference type="Google" id="ProtNLM"/>
    </source>
</evidence>
<dbReference type="GeneTree" id="ENSGT00940000170358"/>
<name>A0A803SMT5_ANOCA</name>
<dbReference type="Ensembl" id="ENSACAT00000049407.1">
    <property type="protein sequence ID" value="ENSACAP00000024275.1"/>
    <property type="gene ID" value="ENSACAG00000034600.1"/>
</dbReference>
<organism evidence="1 2">
    <name type="scientific">Anolis carolinensis</name>
    <name type="common">Green anole</name>
    <name type="synonym">American chameleon</name>
    <dbReference type="NCBI Taxonomy" id="28377"/>
    <lineage>
        <taxon>Eukaryota</taxon>
        <taxon>Metazoa</taxon>
        <taxon>Chordata</taxon>
        <taxon>Craniata</taxon>
        <taxon>Vertebrata</taxon>
        <taxon>Euteleostomi</taxon>
        <taxon>Lepidosauria</taxon>
        <taxon>Squamata</taxon>
        <taxon>Bifurcata</taxon>
        <taxon>Unidentata</taxon>
        <taxon>Episquamata</taxon>
        <taxon>Toxicofera</taxon>
        <taxon>Iguania</taxon>
        <taxon>Dactyloidae</taxon>
        <taxon>Anolis</taxon>
    </lineage>
</organism>